<dbReference type="InterPro" id="IPR018392">
    <property type="entry name" value="LysM"/>
</dbReference>
<gene>
    <name evidence="4" type="ORF">DAMNIGENAA_33960</name>
</gene>
<dbReference type="InterPro" id="IPR036779">
    <property type="entry name" value="LysM_dom_sf"/>
</dbReference>
<dbReference type="SMART" id="SM00644">
    <property type="entry name" value="Ami_2"/>
    <property type="match status" value="1"/>
</dbReference>
<dbReference type="InterPro" id="IPR002502">
    <property type="entry name" value="Amidase_domain"/>
</dbReference>
<dbReference type="PANTHER" id="PTHR11022:SF41">
    <property type="entry name" value="PEPTIDOGLYCAN-RECOGNITION PROTEIN LC-RELATED"/>
    <property type="match status" value="1"/>
</dbReference>
<dbReference type="GO" id="GO:0008270">
    <property type="term" value="F:zinc ion binding"/>
    <property type="evidence" value="ECO:0007669"/>
    <property type="project" value="InterPro"/>
</dbReference>
<dbReference type="CDD" id="cd00118">
    <property type="entry name" value="LysM"/>
    <property type="match status" value="1"/>
</dbReference>
<dbReference type="SMART" id="SM00701">
    <property type="entry name" value="PGRP"/>
    <property type="match status" value="1"/>
</dbReference>
<dbReference type="Pfam" id="PF01510">
    <property type="entry name" value="Amidase_2"/>
    <property type="match status" value="1"/>
</dbReference>
<keyword evidence="5" id="KW-1185">Reference proteome</keyword>
<dbReference type="Pfam" id="PF01476">
    <property type="entry name" value="LysM"/>
    <property type="match status" value="1"/>
</dbReference>
<evidence type="ECO:0000259" key="2">
    <source>
        <dbReference type="SMART" id="SM00644"/>
    </source>
</evidence>
<proteinExistence type="inferred from homology"/>
<dbReference type="InterPro" id="IPR006619">
    <property type="entry name" value="PGRP_domain_met/bac"/>
</dbReference>
<evidence type="ECO:0000259" key="3">
    <source>
        <dbReference type="SMART" id="SM00701"/>
    </source>
</evidence>
<dbReference type="GO" id="GO:0009253">
    <property type="term" value="P:peptidoglycan catabolic process"/>
    <property type="evidence" value="ECO:0007669"/>
    <property type="project" value="InterPro"/>
</dbReference>
<organism evidence="4 5">
    <name type="scientific">Desulforhabdus amnigena</name>
    <dbReference type="NCBI Taxonomy" id="40218"/>
    <lineage>
        <taxon>Bacteria</taxon>
        <taxon>Pseudomonadati</taxon>
        <taxon>Thermodesulfobacteriota</taxon>
        <taxon>Syntrophobacteria</taxon>
        <taxon>Syntrophobacterales</taxon>
        <taxon>Syntrophobacteraceae</taxon>
        <taxon>Desulforhabdus</taxon>
    </lineage>
</organism>
<dbReference type="GO" id="GO:0008745">
    <property type="term" value="F:N-acetylmuramoyl-L-alanine amidase activity"/>
    <property type="evidence" value="ECO:0007669"/>
    <property type="project" value="InterPro"/>
</dbReference>
<dbReference type="AlphaFoldDB" id="A0A9W6FW86"/>
<name>A0A9W6FW86_9BACT</name>
<dbReference type="PANTHER" id="PTHR11022">
    <property type="entry name" value="PEPTIDOGLYCAN RECOGNITION PROTEIN"/>
    <property type="match status" value="1"/>
</dbReference>
<dbReference type="Gene3D" id="3.10.350.10">
    <property type="entry name" value="LysM domain"/>
    <property type="match status" value="1"/>
</dbReference>
<evidence type="ECO:0000256" key="1">
    <source>
        <dbReference type="ARBA" id="ARBA00007553"/>
    </source>
</evidence>
<accession>A0A9W6FW86</accession>
<dbReference type="EMBL" id="BSDR01000001">
    <property type="protein sequence ID" value="GLI35963.1"/>
    <property type="molecule type" value="Genomic_DNA"/>
</dbReference>
<evidence type="ECO:0000313" key="5">
    <source>
        <dbReference type="Proteomes" id="UP001144372"/>
    </source>
</evidence>
<comment type="caution">
    <text evidence="4">The sequence shown here is derived from an EMBL/GenBank/DDBJ whole genome shotgun (WGS) entry which is preliminary data.</text>
</comment>
<reference evidence="4" key="1">
    <citation type="submission" date="2022-12" db="EMBL/GenBank/DDBJ databases">
        <title>Reference genome sequencing for broad-spectrum identification of bacterial and archaeal isolates by mass spectrometry.</title>
        <authorList>
            <person name="Sekiguchi Y."/>
            <person name="Tourlousse D.M."/>
        </authorList>
    </citation>
    <scope>NUCLEOTIDE SEQUENCE</scope>
    <source>
        <strain evidence="4">ASRB1</strain>
    </source>
</reference>
<dbReference type="Proteomes" id="UP001144372">
    <property type="component" value="Unassembled WGS sequence"/>
</dbReference>
<comment type="similarity">
    <text evidence="1">Belongs to the N-acetylmuramoyl-L-alanine amidase 2 family.</text>
</comment>
<evidence type="ECO:0000313" key="4">
    <source>
        <dbReference type="EMBL" id="GLI35963.1"/>
    </source>
</evidence>
<dbReference type="SUPFAM" id="SSF55846">
    <property type="entry name" value="N-acetylmuramoyl-L-alanine amidase-like"/>
    <property type="match status" value="1"/>
</dbReference>
<dbReference type="InterPro" id="IPR036505">
    <property type="entry name" value="Amidase/PGRP_sf"/>
</dbReference>
<sequence>MYNVPAESIYSANHLRPGESIHIGQKLTIPNAKMLRNVISLYPNNKWKYIIIHHTATDIGKASLINRNHQDRGFWNGLGYHFLIDNGTLGKGDGQIEVAPRWIKQQNGAHCKAGGMNEKGIGIALVGNFSQDVPTPSQMDSLVYLLKTLCNYYKIPAYHVKGHRDVDGANTECPGSRFPWYSVRQCLSTF</sequence>
<dbReference type="InterPro" id="IPR015510">
    <property type="entry name" value="PGRP"/>
</dbReference>
<feature type="domain" description="N-acetylmuramoyl-L-alanine amidase" evidence="2">
    <location>
        <begin position="36"/>
        <end position="175"/>
    </location>
</feature>
<dbReference type="Gene3D" id="3.40.80.10">
    <property type="entry name" value="Peptidoglycan recognition protein-like"/>
    <property type="match status" value="1"/>
</dbReference>
<protein>
    <submittedName>
        <fullName evidence="4">N-acetylmuramoyl-L-alanine amidase</fullName>
    </submittedName>
</protein>
<dbReference type="CDD" id="cd06583">
    <property type="entry name" value="PGRP"/>
    <property type="match status" value="1"/>
</dbReference>
<feature type="domain" description="Peptidoglycan recognition protein family" evidence="3">
    <location>
        <begin position="39"/>
        <end position="167"/>
    </location>
</feature>